<dbReference type="AlphaFoldDB" id="A0A1I2PDF7"/>
<reference evidence="2" key="1">
    <citation type="submission" date="2016-10" db="EMBL/GenBank/DDBJ databases">
        <authorList>
            <person name="Varghese N."/>
            <person name="Submissions S."/>
        </authorList>
    </citation>
    <scope>NUCLEOTIDE SEQUENCE [LARGE SCALE GENOMIC DNA]</scope>
    <source>
        <strain evidence="2">DSM 19315</strain>
    </source>
</reference>
<sequence>MPIIHLISLILLLTLSNTPSKSSSNTEEIHSETSIKKDASLYERLKSHYPDVPNSAILEMAIKGYQKLHQELENPNLVIIDFSLPSTAKRLWVINPIEGEVLLHSVVSHGRNSGQLMATQFSNRPESYQSSLGFYKTAETYHGKHGYSLRLDGLEKGVNDQARNRAIVIHGADYATEEFAKATGRLGRSLGCPALPSELSAEVIDLIKDGSLLLIYGNDQSYLQNPPLLQP</sequence>
<dbReference type="PANTHER" id="PTHR38477">
    <property type="entry name" value="HYPOTHETICAL EXPORTED PROTEIN"/>
    <property type="match status" value="1"/>
</dbReference>
<evidence type="ECO:0000313" key="2">
    <source>
        <dbReference type="Proteomes" id="UP000199642"/>
    </source>
</evidence>
<keyword evidence="2" id="KW-1185">Reference proteome</keyword>
<dbReference type="STRING" id="435880.SAMN04487988_101458"/>
<dbReference type="Pfam" id="PF13645">
    <property type="entry name" value="YkuD_2"/>
    <property type="match status" value="1"/>
</dbReference>
<accession>A0A1I2PDF7</accession>
<dbReference type="Proteomes" id="UP000199642">
    <property type="component" value="Unassembled WGS sequence"/>
</dbReference>
<dbReference type="OrthoDB" id="9815195at2"/>
<evidence type="ECO:0000313" key="1">
    <source>
        <dbReference type="EMBL" id="SFG11481.1"/>
    </source>
</evidence>
<dbReference type="PANTHER" id="PTHR38477:SF1">
    <property type="entry name" value="MUREIN L,D-TRANSPEPTIDASE CATALYTIC DOMAIN FAMILY PROTEIN"/>
    <property type="match status" value="1"/>
</dbReference>
<name>A0A1I2PDF7_9BACT</name>
<gene>
    <name evidence="1" type="ORF">SAMN04487988_101458</name>
</gene>
<protein>
    <submittedName>
        <fullName evidence="1">L,D-transpeptidase catalytic domain</fullName>
    </submittedName>
</protein>
<proteinExistence type="predicted"/>
<dbReference type="InterPro" id="IPR032676">
    <property type="entry name" value="YkuD_2"/>
</dbReference>
<dbReference type="RefSeq" id="WP_092788615.1">
    <property type="nucleotide sequence ID" value="NZ_FOPC01000001.1"/>
</dbReference>
<dbReference type="EMBL" id="FOPC01000001">
    <property type="protein sequence ID" value="SFG11481.1"/>
    <property type="molecule type" value="Genomic_DNA"/>
</dbReference>
<organism evidence="1 2">
    <name type="scientific">Algoriphagus hitonicola</name>
    <dbReference type="NCBI Taxonomy" id="435880"/>
    <lineage>
        <taxon>Bacteria</taxon>
        <taxon>Pseudomonadati</taxon>
        <taxon>Bacteroidota</taxon>
        <taxon>Cytophagia</taxon>
        <taxon>Cytophagales</taxon>
        <taxon>Cyclobacteriaceae</taxon>
        <taxon>Algoriphagus</taxon>
    </lineage>
</organism>